<evidence type="ECO:0000313" key="3">
    <source>
        <dbReference type="Proteomes" id="UP000233469"/>
    </source>
</evidence>
<keyword evidence="1" id="KW-1133">Transmembrane helix</keyword>
<feature type="transmembrane region" description="Helical" evidence="1">
    <location>
        <begin position="77"/>
        <end position="110"/>
    </location>
</feature>
<name>A0A2N1MKP3_9GLOM</name>
<gene>
    <name evidence="2" type="ORF">RhiirC2_790696</name>
</gene>
<keyword evidence="1" id="KW-0812">Transmembrane</keyword>
<organism evidence="2 3">
    <name type="scientific">Rhizophagus irregularis</name>
    <dbReference type="NCBI Taxonomy" id="588596"/>
    <lineage>
        <taxon>Eukaryota</taxon>
        <taxon>Fungi</taxon>
        <taxon>Fungi incertae sedis</taxon>
        <taxon>Mucoromycota</taxon>
        <taxon>Glomeromycotina</taxon>
        <taxon>Glomeromycetes</taxon>
        <taxon>Glomerales</taxon>
        <taxon>Glomeraceae</taxon>
        <taxon>Rhizophagus</taxon>
    </lineage>
</organism>
<evidence type="ECO:0000313" key="2">
    <source>
        <dbReference type="EMBL" id="PKK62211.1"/>
    </source>
</evidence>
<dbReference type="EMBL" id="LLXL01001987">
    <property type="protein sequence ID" value="PKK62211.1"/>
    <property type="molecule type" value="Genomic_DNA"/>
</dbReference>
<dbReference type="Proteomes" id="UP000233469">
    <property type="component" value="Unassembled WGS sequence"/>
</dbReference>
<comment type="caution">
    <text evidence="2">The sequence shown here is derived from an EMBL/GenBank/DDBJ whole genome shotgun (WGS) entry which is preliminary data.</text>
</comment>
<accession>A0A2N1MKP3</accession>
<evidence type="ECO:0000256" key="1">
    <source>
        <dbReference type="SAM" id="Phobius"/>
    </source>
</evidence>
<reference evidence="2 3" key="1">
    <citation type="submission" date="2016-04" db="EMBL/GenBank/DDBJ databases">
        <title>Genome analyses suggest a sexual origin of heterokaryosis in a supposedly ancient asexual fungus.</title>
        <authorList>
            <person name="Ropars J."/>
            <person name="Sedzielewska K."/>
            <person name="Noel J."/>
            <person name="Charron P."/>
            <person name="Farinelli L."/>
            <person name="Marton T."/>
            <person name="Kruger M."/>
            <person name="Pelin A."/>
            <person name="Brachmann A."/>
            <person name="Corradi N."/>
        </authorList>
    </citation>
    <scope>NUCLEOTIDE SEQUENCE [LARGE SCALE GENOMIC DNA]</scope>
    <source>
        <strain evidence="2 3">C2</strain>
    </source>
</reference>
<feature type="non-terminal residue" evidence="2">
    <location>
        <position position="164"/>
    </location>
</feature>
<protein>
    <submittedName>
        <fullName evidence="2">Uncharacterized protein</fullName>
    </submittedName>
</protein>
<keyword evidence="1" id="KW-0472">Membrane</keyword>
<reference evidence="2 3" key="2">
    <citation type="submission" date="2017-10" db="EMBL/GenBank/DDBJ databases">
        <title>Extensive intraspecific genome diversity in a model arbuscular mycorrhizal fungus.</title>
        <authorList>
            <person name="Chen E.C.H."/>
            <person name="Morin E."/>
            <person name="Baudet D."/>
            <person name="Noel J."/>
            <person name="Ndikumana S."/>
            <person name="Charron P."/>
            <person name="St-Onge C."/>
            <person name="Giorgi J."/>
            <person name="Grigoriev I.V."/>
            <person name="Roux C."/>
            <person name="Martin F.M."/>
            <person name="Corradi N."/>
        </authorList>
    </citation>
    <scope>NUCLEOTIDE SEQUENCE [LARGE SCALE GENOMIC DNA]</scope>
    <source>
        <strain evidence="2 3">C2</strain>
    </source>
</reference>
<dbReference type="AlphaFoldDB" id="A0A2N1MKP3"/>
<sequence length="164" mass="19711">MPLLDEYYPEYILKYSSETNMIIDSSFYSIEHRNKNLHLYSFFQPYQIADLSQSLLWTKYYYIFYCTMYNYGNNDSLLLIIYGSLLLAIYIIQALIILLTLPLYLATFYILSEYNFISYIYSPDAFSYAYFYAIKIFKKNITTIPTITFMIPYINFVNYSKDYN</sequence>
<proteinExistence type="predicted"/>